<name>A0A3S0D7W7_9FLAO</name>
<sequence>MIVEVCANSLESAVNAQKAGADRIELCAELAVGGVTPSFGMLKMIKEYISIPVNVLIRPRSGDFTYTDLEFEVMKNDVAICAELGFNGVVSGLLHKDFSLDVERTKELIALASPMDFTFHRAFDWVKEPLAVLSQLEELGVDTILSSGQEQSSPLGLSLLYQLLQKSDRCTIMPGGGIRDTYVFQFKEKGFGAVHLSGIQFHKTLDHTPKVPMNTAHFLREDEVGVSSIDTIREVVRIVKEN</sequence>
<dbReference type="GO" id="GO:0005507">
    <property type="term" value="F:copper ion binding"/>
    <property type="evidence" value="ECO:0007669"/>
    <property type="project" value="TreeGrafter"/>
</dbReference>
<comment type="similarity">
    <text evidence="1 2">Belongs to the CutC family.</text>
</comment>
<dbReference type="HAMAP" id="MF_00795">
    <property type="entry name" value="CutC"/>
    <property type="match status" value="1"/>
</dbReference>
<dbReference type="Proteomes" id="UP000267585">
    <property type="component" value="Unassembled WGS sequence"/>
</dbReference>
<evidence type="ECO:0000256" key="1">
    <source>
        <dbReference type="ARBA" id="ARBA00007768"/>
    </source>
</evidence>
<reference evidence="3 4" key="1">
    <citation type="submission" date="2018-11" db="EMBL/GenBank/DDBJ databases">
        <title>Arenibacter aquaticus sp.nov., a marine bacterium isolated from surface seawater in the South China Sea.</title>
        <authorList>
            <person name="Guo J."/>
            <person name="Sun J."/>
        </authorList>
    </citation>
    <scope>NUCLEOTIDE SEQUENCE [LARGE SCALE GENOMIC DNA]</scope>
    <source>
        <strain evidence="3 4">GUO666</strain>
    </source>
</reference>
<dbReference type="Gene3D" id="3.20.20.380">
    <property type="entry name" value="Copper homeostasis (CutC) domain"/>
    <property type="match status" value="1"/>
</dbReference>
<comment type="caution">
    <text evidence="2">Once thought to be involved in copper homeostasis, experiments in E.coli have shown this is not the case.</text>
</comment>
<dbReference type="InterPro" id="IPR036822">
    <property type="entry name" value="CutC-like_dom_sf"/>
</dbReference>
<dbReference type="PANTHER" id="PTHR12598:SF0">
    <property type="entry name" value="COPPER HOMEOSTASIS PROTEIN CUTC HOMOLOG"/>
    <property type="match status" value="1"/>
</dbReference>
<organism evidence="3 4">
    <name type="scientific">Arenibacter aquaticus</name>
    <dbReference type="NCBI Taxonomy" id="2489054"/>
    <lineage>
        <taxon>Bacteria</taxon>
        <taxon>Pseudomonadati</taxon>
        <taxon>Bacteroidota</taxon>
        <taxon>Flavobacteriia</taxon>
        <taxon>Flavobacteriales</taxon>
        <taxon>Flavobacteriaceae</taxon>
        <taxon>Arenibacter</taxon>
    </lineage>
</organism>
<comment type="subcellular location">
    <subcellularLocation>
        <location evidence="2">Cytoplasm</location>
    </subcellularLocation>
</comment>
<proteinExistence type="inferred from homology"/>
<keyword evidence="2" id="KW-0963">Cytoplasm</keyword>
<dbReference type="RefSeq" id="WP_126160345.1">
    <property type="nucleotide sequence ID" value="NZ_RQPJ01000001.1"/>
</dbReference>
<keyword evidence="4" id="KW-1185">Reference proteome</keyword>
<dbReference type="OrthoDB" id="9815677at2"/>
<comment type="caution">
    <text evidence="3">The sequence shown here is derived from an EMBL/GenBank/DDBJ whole genome shotgun (WGS) entry which is preliminary data.</text>
</comment>
<dbReference type="InterPro" id="IPR005627">
    <property type="entry name" value="CutC-like"/>
</dbReference>
<dbReference type="AlphaFoldDB" id="A0A3S0D7W7"/>
<dbReference type="SUPFAM" id="SSF110395">
    <property type="entry name" value="CutC-like"/>
    <property type="match status" value="1"/>
</dbReference>
<dbReference type="Pfam" id="PF03932">
    <property type="entry name" value="CutC"/>
    <property type="match status" value="1"/>
</dbReference>
<dbReference type="EMBL" id="RQPJ01000001">
    <property type="protein sequence ID" value="RTE55042.1"/>
    <property type="molecule type" value="Genomic_DNA"/>
</dbReference>
<gene>
    <name evidence="2" type="primary">cutC</name>
    <name evidence="3" type="ORF">EHW67_00270</name>
</gene>
<evidence type="ECO:0000313" key="4">
    <source>
        <dbReference type="Proteomes" id="UP000267585"/>
    </source>
</evidence>
<evidence type="ECO:0000313" key="3">
    <source>
        <dbReference type="EMBL" id="RTE55042.1"/>
    </source>
</evidence>
<dbReference type="GO" id="GO:0005737">
    <property type="term" value="C:cytoplasm"/>
    <property type="evidence" value="ECO:0007669"/>
    <property type="project" value="UniProtKB-SubCell"/>
</dbReference>
<dbReference type="PANTHER" id="PTHR12598">
    <property type="entry name" value="COPPER HOMEOSTASIS PROTEIN CUTC"/>
    <property type="match status" value="1"/>
</dbReference>
<accession>A0A3S0D7W7</accession>
<protein>
    <recommendedName>
        <fullName evidence="2">PF03932 family protein CutC</fullName>
    </recommendedName>
</protein>
<evidence type="ECO:0000256" key="2">
    <source>
        <dbReference type="HAMAP-Rule" id="MF_00795"/>
    </source>
</evidence>